<dbReference type="Proteomes" id="UP001431926">
    <property type="component" value="Chromosome"/>
</dbReference>
<dbReference type="RefSeq" id="WP_329356439.1">
    <property type="nucleotide sequence ID" value="NZ_CP109490.1"/>
</dbReference>
<keyword evidence="4" id="KW-0347">Helicase</keyword>
<sequence>MGTTTPPRTLAEALRARGDESLAGLLRARPDLLNPVPNDITQLATRAGTRASVVRALEHLDRFALQTAEALAVAPDPAPYDTLLSLLTGDGMDDGDQRDDAGAAITAALPDALSTLREQALVWGEDDRLRLVRTARELLAPSPQHPSPTGLGPTVSEATAGMSPGRLQEILAATGLPATHDPVSAVAALAALFTDRTRMAELLDTAPVEALSVLDRLVWGPPYGEVTPNPTPPVKWLRDRGLLLPVSTRTVVLPREAALHLRAGRAHRVPEPVPPVVGAAAERDPQAVDRAAAGQAFTALSTVEELLKLWNGGGPAILRAGGLSVRELKRAANSLDVTEPIAAFWIELAYGAGLLATDGEPDERYAPTPASDEWLDLSAEDRWTHLATAWLMATRTPGLVGGQDAKGRALSALGPELDRSAAPDVRRRVLALFAELPPGTAPDAETLLRRLRWERPLRGGATPPAATGTGEGADLRSRLALWTLNEAELLGITGRGALSAQARALLDEGPDAAAARLAPLIPEPLDHVLLQADLTAVAPGPLERPLAETLSVLADVESKGGATVYRFTPGSVRRALDAGQAAADLHAFLAAHSRTPVPQPLSYLIDDVARRHGHLRIGAASAYVRCDDEAVLNEILADRRSTGLRLRRLAPTVLASQADPGSLLEALRDMGYAPAAESAEGDVLITRAGARRTPPRTPPVPVPEGPPVPDDTLLGAAVRAIRAGDTAATVIRKETSEDPSSTTPAGSLPRTTPAETLATVQAAAMTGSAVWIGYVNADGAASQRVIAPVRVEGGFVTAYDHTADEVRTYPLHRITGVAELAEDGKG</sequence>
<evidence type="ECO:0000313" key="5">
    <source>
        <dbReference type="Proteomes" id="UP001431926"/>
    </source>
</evidence>
<proteinExistence type="predicted"/>
<organism evidence="4 5">
    <name type="scientific">Streptomyces anulatus</name>
    <name type="common">Streptomyces chrysomallus</name>
    <dbReference type="NCBI Taxonomy" id="1892"/>
    <lineage>
        <taxon>Bacteria</taxon>
        <taxon>Bacillati</taxon>
        <taxon>Actinomycetota</taxon>
        <taxon>Actinomycetes</taxon>
        <taxon>Kitasatosporales</taxon>
        <taxon>Streptomycetaceae</taxon>
        <taxon>Streptomyces</taxon>
    </lineage>
</organism>
<reference evidence="4" key="1">
    <citation type="submission" date="2022-10" db="EMBL/GenBank/DDBJ databases">
        <title>The complete genomes of actinobacterial strains from the NBC collection.</title>
        <authorList>
            <person name="Joergensen T.S."/>
            <person name="Alvarez Arevalo M."/>
            <person name="Sterndorff E.B."/>
            <person name="Faurdal D."/>
            <person name="Vuksanovic O."/>
            <person name="Mourched A.-S."/>
            <person name="Charusanti P."/>
            <person name="Shaw S."/>
            <person name="Blin K."/>
            <person name="Weber T."/>
        </authorList>
    </citation>
    <scope>NUCLEOTIDE SEQUENCE</scope>
    <source>
        <strain evidence="4">NBC_01436</strain>
    </source>
</reference>
<dbReference type="Pfam" id="PF13625">
    <property type="entry name" value="Helicase_C_3"/>
    <property type="match status" value="1"/>
</dbReference>
<evidence type="ECO:0000259" key="2">
    <source>
        <dbReference type="Pfam" id="PF13280"/>
    </source>
</evidence>
<dbReference type="EMBL" id="CP109491">
    <property type="protein sequence ID" value="WUX37857.1"/>
    <property type="molecule type" value="Genomic_DNA"/>
</dbReference>
<dbReference type="PROSITE" id="PS52050">
    <property type="entry name" value="WYL"/>
    <property type="match status" value="1"/>
</dbReference>
<feature type="region of interest" description="Disordered" evidence="1">
    <location>
        <begin position="732"/>
        <end position="752"/>
    </location>
</feature>
<dbReference type="GO" id="GO:0004386">
    <property type="term" value="F:helicase activity"/>
    <property type="evidence" value="ECO:0007669"/>
    <property type="project" value="UniProtKB-KW"/>
</dbReference>
<accession>A0ABZ1ZGI9</accession>
<evidence type="ECO:0000259" key="3">
    <source>
        <dbReference type="Pfam" id="PF13625"/>
    </source>
</evidence>
<dbReference type="InterPro" id="IPR032830">
    <property type="entry name" value="XPB/Ssl2_N"/>
</dbReference>
<keyword evidence="4" id="KW-0547">Nucleotide-binding</keyword>
<dbReference type="InterPro" id="IPR026881">
    <property type="entry name" value="WYL_dom"/>
</dbReference>
<dbReference type="Pfam" id="PF13280">
    <property type="entry name" value="WYL"/>
    <property type="match status" value="1"/>
</dbReference>
<feature type="region of interest" description="Disordered" evidence="1">
    <location>
        <begin position="140"/>
        <end position="160"/>
    </location>
</feature>
<keyword evidence="4" id="KW-0067">ATP-binding</keyword>
<evidence type="ECO:0000256" key="1">
    <source>
        <dbReference type="SAM" id="MobiDB-lite"/>
    </source>
</evidence>
<feature type="domain" description="WYL" evidence="2">
    <location>
        <begin position="755"/>
        <end position="817"/>
    </location>
</feature>
<name>A0ABZ1ZGI9_STRAQ</name>
<feature type="domain" description="Helicase XPB/Ssl2 N-terminal" evidence="3">
    <location>
        <begin position="528"/>
        <end position="650"/>
    </location>
</feature>
<evidence type="ECO:0000313" key="4">
    <source>
        <dbReference type="EMBL" id="WUX37857.1"/>
    </source>
</evidence>
<feature type="compositionally biased region" description="Polar residues" evidence="1">
    <location>
        <begin position="738"/>
        <end position="752"/>
    </location>
</feature>
<protein>
    <submittedName>
        <fullName evidence="4">Helicase C-terminal domain-containing protein</fullName>
    </submittedName>
</protein>
<keyword evidence="4" id="KW-0378">Hydrolase</keyword>
<gene>
    <name evidence="4" type="ORF">OG367_17185</name>
</gene>
<keyword evidence="5" id="KW-1185">Reference proteome</keyword>